<comment type="caution">
    <text evidence="2">The sequence shown here is derived from an EMBL/GenBank/DDBJ whole genome shotgun (WGS) entry which is preliminary data.</text>
</comment>
<dbReference type="RefSeq" id="WP_343792641.1">
    <property type="nucleotide sequence ID" value="NZ_BAAAEU010000024.1"/>
</dbReference>
<reference evidence="2 3" key="1">
    <citation type="journal article" date="2019" name="Int. J. Syst. Evol. Microbiol.">
        <title>The Global Catalogue of Microorganisms (GCM) 10K type strain sequencing project: providing services to taxonomists for standard genome sequencing and annotation.</title>
        <authorList>
            <consortium name="The Broad Institute Genomics Platform"/>
            <consortium name="The Broad Institute Genome Sequencing Center for Infectious Disease"/>
            <person name="Wu L."/>
            <person name="Ma J."/>
        </authorList>
    </citation>
    <scope>NUCLEOTIDE SEQUENCE [LARGE SCALE GENOMIC DNA]</scope>
    <source>
        <strain evidence="2 3">JCM 15421</strain>
    </source>
</reference>
<sequence length="543" mass="54162">MICIDGTPARLPRVKLLPGCLALALAVGLNGLSPACAKAQVPLTSESSIPAGDAAGWSTATLIAQVQSLARTPAMPATAIVVSNCNDNGPGSLRQAVADSVSGGTIDLTQTGCSTITLTTGGITTSTGDLTLQGPGMLALAIDGGNHYRPLQHNGSGTLRINDLEILNGRKYVANGQPGNPAGACIQSAGTVVVDHAWITRCSASSSSTTSGVRGGAIYAKTGVTLISSIVSENSATSTGSFAYGGGVYTQGSLAVIDSSISGNTAHSTVGFAQGGGAQVGSVGSGHTPGGVTLASYSTIHYNTAISDANNASSIGGGLYTTGNVTIKNTTISGNQARFAGGLELVRGANVSGPWTLVNDTISDNTATSAVGGASQVGGIRIGTNATQIQNSTIAFNSVHSTSPNTYGAGVQVNGAVAVDLESTIIASNASYEGSFPHPDDINGSPGASLTGANNLIVWPALLTPPGTILRTDPRLAPLSSNGGLGWTHALSPHSPAINAGNNLTGAQFDQRGTGHPRVIGAAPDIGAFEFDLNDLIFANGFD</sequence>
<protein>
    <submittedName>
        <fullName evidence="2">CSLREA domain-containing protein</fullName>
    </submittedName>
</protein>
<gene>
    <name evidence="2" type="ORF">GCM10009105_30380</name>
</gene>
<dbReference type="SUPFAM" id="SSF51126">
    <property type="entry name" value="Pectin lyase-like"/>
    <property type="match status" value="1"/>
</dbReference>
<feature type="chain" id="PRO_5045469926" evidence="1">
    <location>
        <begin position="40"/>
        <end position="543"/>
    </location>
</feature>
<accession>A0ABN1ISW7</accession>
<feature type="signal peptide" evidence="1">
    <location>
        <begin position="1"/>
        <end position="39"/>
    </location>
</feature>
<keyword evidence="1" id="KW-0732">Signal</keyword>
<dbReference type="NCBIfam" id="NF041518">
    <property type="entry name" value="choice_anch_Q"/>
    <property type="match status" value="1"/>
</dbReference>
<dbReference type="InterPro" id="IPR011050">
    <property type="entry name" value="Pectin_lyase_fold/virulence"/>
</dbReference>
<dbReference type="InterPro" id="IPR059226">
    <property type="entry name" value="Choice_anch_Q_dom"/>
</dbReference>
<organism evidence="2 3">
    <name type="scientific">Dokdonella soli</name>
    <dbReference type="NCBI Taxonomy" id="529810"/>
    <lineage>
        <taxon>Bacteria</taxon>
        <taxon>Pseudomonadati</taxon>
        <taxon>Pseudomonadota</taxon>
        <taxon>Gammaproteobacteria</taxon>
        <taxon>Lysobacterales</taxon>
        <taxon>Rhodanobacteraceae</taxon>
        <taxon>Dokdonella</taxon>
    </lineage>
</organism>
<evidence type="ECO:0000313" key="3">
    <source>
        <dbReference type="Proteomes" id="UP001501523"/>
    </source>
</evidence>
<dbReference type="EMBL" id="BAAAEU010000024">
    <property type="protein sequence ID" value="GAA0720712.1"/>
    <property type="molecule type" value="Genomic_DNA"/>
</dbReference>
<evidence type="ECO:0000313" key="2">
    <source>
        <dbReference type="EMBL" id="GAA0720712.1"/>
    </source>
</evidence>
<proteinExistence type="predicted"/>
<keyword evidence="3" id="KW-1185">Reference proteome</keyword>
<dbReference type="Proteomes" id="UP001501523">
    <property type="component" value="Unassembled WGS sequence"/>
</dbReference>
<evidence type="ECO:0000256" key="1">
    <source>
        <dbReference type="SAM" id="SignalP"/>
    </source>
</evidence>
<name>A0ABN1ISW7_9GAMM</name>